<evidence type="ECO:0000256" key="8">
    <source>
        <dbReference type="SAM" id="Phobius"/>
    </source>
</evidence>
<dbReference type="PANTHER" id="PTHR11537:SF254">
    <property type="entry name" value="POTASSIUM VOLTAGE-GATED CHANNEL PROTEIN SHAB"/>
    <property type="match status" value="1"/>
</dbReference>
<keyword evidence="5" id="KW-0406">Ion transport</keyword>
<dbReference type="Gene3D" id="1.10.287.70">
    <property type="match status" value="1"/>
</dbReference>
<keyword evidence="11" id="KW-1185">Reference proteome</keyword>
<sequence>MPIIDPGIPAWLGKVCTAVAALVWVLFGVDYAARVYLAEERRRYVREHWFDLAIIVLPLLRPLQLLRLVTLLSILNRTGSRQLRGRVVTYLAGGLAVTGAERGHPDASITSVSDGLWWAVVTMTTVGYGDTFPVTGTGRLVAVALMQGGIALLGVVTATFASWLVEKVAEPTRRSG</sequence>
<accession>A0ABP8LFS8</accession>
<dbReference type="Gene3D" id="1.20.5.110">
    <property type="match status" value="1"/>
</dbReference>
<evidence type="ECO:0000256" key="7">
    <source>
        <dbReference type="ARBA" id="ARBA00023303"/>
    </source>
</evidence>
<dbReference type="InterPro" id="IPR013099">
    <property type="entry name" value="K_chnl_dom"/>
</dbReference>
<name>A0ABP8LFS8_9MICO</name>
<feature type="domain" description="Potassium channel" evidence="9">
    <location>
        <begin position="108"/>
        <end position="165"/>
    </location>
</feature>
<evidence type="ECO:0000256" key="2">
    <source>
        <dbReference type="ARBA" id="ARBA00022448"/>
    </source>
</evidence>
<keyword evidence="7" id="KW-0407">Ion channel</keyword>
<comment type="subcellular location">
    <subcellularLocation>
        <location evidence="1">Membrane</location>
        <topology evidence="1">Multi-pass membrane protein</topology>
    </subcellularLocation>
</comment>
<dbReference type="InterPro" id="IPR028325">
    <property type="entry name" value="VG_K_chnl"/>
</dbReference>
<evidence type="ECO:0000313" key="11">
    <source>
        <dbReference type="Proteomes" id="UP001500622"/>
    </source>
</evidence>
<dbReference type="RefSeq" id="WP_345217126.1">
    <property type="nucleotide sequence ID" value="NZ_BAABGN010000012.1"/>
</dbReference>
<keyword evidence="3 8" id="KW-0812">Transmembrane</keyword>
<protein>
    <recommendedName>
        <fullName evidence="9">Potassium channel domain-containing protein</fullName>
    </recommendedName>
</protein>
<keyword evidence="6 8" id="KW-0472">Membrane</keyword>
<dbReference type="InterPro" id="IPR027359">
    <property type="entry name" value="Volt_channel_dom_sf"/>
</dbReference>
<dbReference type="PANTHER" id="PTHR11537">
    <property type="entry name" value="VOLTAGE-GATED POTASSIUM CHANNEL"/>
    <property type="match status" value="1"/>
</dbReference>
<dbReference type="Proteomes" id="UP001500622">
    <property type="component" value="Unassembled WGS sequence"/>
</dbReference>
<evidence type="ECO:0000256" key="6">
    <source>
        <dbReference type="ARBA" id="ARBA00023136"/>
    </source>
</evidence>
<evidence type="ECO:0000259" key="9">
    <source>
        <dbReference type="Pfam" id="PF07885"/>
    </source>
</evidence>
<keyword evidence="2" id="KW-0813">Transport</keyword>
<dbReference type="Gene3D" id="1.20.120.350">
    <property type="entry name" value="Voltage-gated potassium channels. Chain C"/>
    <property type="match status" value="1"/>
</dbReference>
<gene>
    <name evidence="10" type="ORF">GCM10023169_30500</name>
</gene>
<organism evidence="10 11">
    <name type="scientific">Georgenia halophila</name>
    <dbReference type="NCBI Taxonomy" id="620889"/>
    <lineage>
        <taxon>Bacteria</taxon>
        <taxon>Bacillati</taxon>
        <taxon>Actinomycetota</taxon>
        <taxon>Actinomycetes</taxon>
        <taxon>Micrococcales</taxon>
        <taxon>Bogoriellaceae</taxon>
        <taxon>Georgenia</taxon>
    </lineage>
</organism>
<dbReference type="Pfam" id="PF07885">
    <property type="entry name" value="Ion_trans_2"/>
    <property type="match status" value="1"/>
</dbReference>
<dbReference type="SUPFAM" id="SSF81324">
    <property type="entry name" value="Voltage-gated potassium channels"/>
    <property type="match status" value="1"/>
</dbReference>
<feature type="transmembrane region" description="Helical" evidence="8">
    <location>
        <begin position="140"/>
        <end position="165"/>
    </location>
</feature>
<evidence type="ECO:0000313" key="10">
    <source>
        <dbReference type="EMBL" id="GAA4428870.1"/>
    </source>
</evidence>
<proteinExistence type="predicted"/>
<evidence type="ECO:0000256" key="3">
    <source>
        <dbReference type="ARBA" id="ARBA00022692"/>
    </source>
</evidence>
<evidence type="ECO:0000256" key="5">
    <source>
        <dbReference type="ARBA" id="ARBA00023065"/>
    </source>
</evidence>
<evidence type="ECO:0000256" key="4">
    <source>
        <dbReference type="ARBA" id="ARBA00022989"/>
    </source>
</evidence>
<reference evidence="11" key="1">
    <citation type="journal article" date="2019" name="Int. J. Syst. Evol. Microbiol.">
        <title>The Global Catalogue of Microorganisms (GCM) 10K type strain sequencing project: providing services to taxonomists for standard genome sequencing and annotation.</title>
        <authorList>
            <consortium name="The Broad Institute Genomics Platform"/>
            <consortium name="The Broad Institute Genome Sequencing Center for Infectious Disease"/>
            <person name="Wu L."/>
            <person name="Ma J."/>
        </authorList>
    </citation>
    <scope>NUCLEOTIDE SEQUENCE [LARGE SCALE GENOMIC DNA]</scope>
    <source>
        <strain evidence="11">JCM 17810</strain>
    </source>
</reference>
<dbReference type="EMBL" id="BAABGN010000012">
    <property type="protein sequence ID" value="GAA4428870.1"/>
    <property type="molecule type" value="Genomic_DNA"/>
</dbReference>
<evidence type="ECO:0000256" key="1">
    <source>
        <dbReference type="ARBA" id="ARBA00004141"/>
    </source>
</evidence>
<comment type="caution">
    <text evidence="10">The sequence shown here is derived from an EMBL/GenBank/DDBJ whole genome shotgun (WGS) entry which is preliminary data.</text>
</comment>
<keyword evidence="4 8" id="KW-1133">Transmembrane helix</keyword>
<feature type="transmembrane region" description="Helical" evidence="8">
    <location>
        <begin position="12"/>
        <end position="37"/>
    </location>
</feature>